<dbReference type="RefSeq" id="WP_133850728.1">
    <property type="nucleotide sequence ID" value="NZ_SNXZ01000003.1"/>
</dbReference>
<feature type="transmembrane region" description="Helical" evidence="4">
    <location>
        <begin position="44"/>
        <end position="64"/>
    </location>
</feature>
<dbReference type="GO" id="GO:0016301">
    <property type="term" value="F:kinase activity"/>
    <property type="evidence" value="ECO:0007669"/>
    <property type="project" value="UniProtKB-KW"/>
</dbReference>
<dbReference type="Proteomes" id="UP000295444">
    <property type="component" value="Unassembled WGS sequence"/>
</dbReference>
<gene>
    <name evidence="6" type="ORF">EV186_103505</name>
</gene>
<dbReference type="Pfam" id="PF02518">
    <property type="entry name" value="HATPase_c"/>
    <property type="match status" value="1"/>
</dbReference>
<dbReference type="AlphaFoldDB" id="A0A4R6SC46"/>
<dbReference type="InterPro" id="IPR036890">
    <property type="entry name" value="HATPase_C_sf"/>
</dbReference>
<protein>
    <recommendedName>
        <fullName evidence="5">Histidine kinase/HSP90-like ATPase domain-containing protein</fullName>
    </recommendedName>
</protein>
<feature type="transmembrane region" description="Helical" evidence="4">
    <location>
        <begin position="139"/>
        <end position="164"/>
    </location>
</feature>
<evidence type="ECO:0000259" key="5">
    <source>
        <dbReference type="Pfam" id="PF02518"/>
    </source>
</evidence>
<evidence type="ECO:0000256" key="3">
    <source>
        <dbReference type="ARBA" id="ARBA00023012"/>
    </source>
</evidence>
<dbReference type="Gene3D" id="3.30.565.10">
    <property type="entry name" value="Histidine kinase-like ATPase, C-terminal domain"/>
    <property type="match status" value="1"/>
</dbReference>
<dbReference type="InterPro" id="IPR003594">
    <property type="entry name" value="HATPase_dom"/>
</dbReference>
<keyword evidence="2" id="KW-0418">Kinase</keyword>
<dbReference type="OrthoDB" id="5125370at2"/>
<dbReference type="SUPFAM" id="SSF55874">
    <property type="entry name" value="ATPase domain of HSP90 chaperone/DNA topoisomerase II/histidine kinase"/>
    <property type="match status" value="1"/>
</dbReference>
<evidence type="ECO:0000313" key="6">
    <source>
        <dbReference type="EMBL" id="TDP97541.1"/>
    </source>
</evidence>
<evidence type="ECO:0000256" key="2">
    <source>
        <dbReference type="ARBA" id="ARBA00022777"/>
    </source>
</evidence>
<keyword evidence="1" id="KW-0808">Transferase</keyword>
<proteinExistence type="predicted"/>
<dbReference type="PANTHER" id="PTHR24421:SF61">
    <property type="entry name" value="OXYGEN SENSOR HISTIDINE KINASE NREB"/>
    <property type="match status" value="1"/>
</dbReference>
<evidence type="ECO:0000313" key="7">
    <source>
        <dbReference type="Proteomes" id="UP000295444"/>
    </source>
</evidence>
<dbReference type="GO" id="GO:0000160">
    <property type="term" value="P:phosphorelay signal transduction system"/>
    <property type="evidence" value="ECO:0007669"/>
    <property type="project" value="UniProtKB-KW"/>
</dbReference>
<feature type="domain" description="Histidine kinase/HSP90-like ATPase" evidence="5">
    <location>
        <begin position="288"/>
        <end position="373"/>
    </location>
</feature>
<name>A0A4R6SC46_LABRH</name>
<keyword evidence="4" id="KW-0472">Membrane</keyword>
<keyword evidence="4" id="KW-1133">Transmembrane helix</keyword>
<dbReference type="EMBL" id="SNXZ01000003">
    <property type="protein sequence ID" value="TDP97541.1"/>
    <property type="molecule type" value="Genomic_DNA"/>
</dbReference>
<feature type="transmembrane region" description="Helical" evidence="4">
    <location>
        <begin position="70"/>
        <end position="88"/>
    </location>
</feature>
<evidence type="ECO:0000256" key="4">
    <source>
        <dbReference type="SAM" id="Phobius"/>
    </source>
</evidence>
<dbReference type="PANTHER" id="PTHR24421">
    <property type="entry name" value="NITRATE/NITRITE SENSOR PROTEIN NARX-RELATED"/>
    <property type="match status" value="1"/>
</dbReference>
<organism evidence="6 7">
    <name type="scientific">Labedaea rhizosphaerae</name>
    <dbReference type="NCBI Taxonomy" id="598644"/>
    <lineage>
        <taxon>Bacteria</taxon>
        <taxon>Bacillati</taxon>
        <taxon>Actinomycetota</taxon>
        <taxon>Actinomycetes</taxon>
        <taxon>Pseudonocardiales</taxon>
        <taxon>Pseudonocardiaceae</taxon>
        <taxon>Labedaea</taxon>
    </lineage>
</organism>
<keyword evidence="4" id="KW-0812">Transmembrane</keyword>
<keyword evidence="3" id="KW-0902">Two-component regulatory system</keyword>
<accession>A0A4R6SC46</accession>
<reference evidence="6 7" key="1">
    <citation type="submission" date="2019-03" db="EMBL/GenBank/DDBJ databases">
        <title>Genomic Encyclopedia of Type Strains, Phase IV (KMG-IV): sequencing the most valuable type-strain genomes for metagenomic binning, comparative biology and taxonomic classification.</title>
        <authorList>
            <person name="Goeker M."/>
        </authorList>
    </citation>
    <scope>NUCLEOTIDE SEQUENCE [LARGE SCALE GENOMIC DNA]</scope>
    <source>
        <strain evidence="6 7">DSM 45361</strain>
    </source>
</reference>
<keyword evidence="7" id="KW-1185">Reference proteome</keyword>
<evidence type="ECO:0000256" key="1">
    <source>
        <dbReference type="ARBA" id="ARBA00022679"/>
    </source>
</evidence>
<comment type="caution">
    <text evidence="6">The sequence shown here is derived from an EMBL/GenBank/DDBJ whole genome shotgun (WGS) entry which is preliminary data.</text>
</comment>
<dbReference type="InterPro" id="IPR050482">
    <property type="entry name" value="Sensor_HK_TwoCompSys"/>
</dbReference>
<feature type="transmembrane region" description="Helical" evidence="4">
    <location>
        <begin position="19"/>
        <end position="37"/>
    </location>
</feature>
<feature type="transmembrane region" description="Helical" evidence="4">
    <location>
        <begin position="100"/>
        <end position="133"/>
    </location>
</feature>
<sequence length="374" mass="38708">MAGSGGATEAELRGLSLRYVVLLRTATLVIVGAAALVQAGADRFPLVLGVVAGLCGWSVVFVRHVPGHRLVAADSVVVVALCLAQRWLVRPDALPDITNWVLAVVMVTAIGHQWFTTTAGGVAVTAALVGAYLTGGFLAAPAILTSCASIGAVVAGGAGLSRLLRLHLTASARRADHALAASERAGRDAAIAAARRADEREHLAVLHDTAAATLLAVGTGMVEGTEPWVAEQAARDLEALATQPVLPEGTVDLTRLLGEVARQAPVAVHLRVPDHLHVPAAAAAAIGAAAREALTNVARHAGVETAELVAAQEDSMVVVEVVDHGRGFVRDEVPAQRRGLAESVERRMRRAGGRAVVTSRPGEGTVVRLEWPRA</sequence>